<evidence type="ECO:0000313" key="9">
    <source>
        <dbReference type="EMBL" id="KAF2026501.1"/>
    </source>
</evidence>
<comment type="subcellular location">
    <subcellularLocation>
        <location evidence="1">Nucleus</location>
    </subcellularLocation>
</comment>
<evidence type="ECO:0000256" key="7">
    <source>
        <dbReference type="ARBA" id="ARBA00023242"/>
    </source>
</evidence>
<dbReference type="PANTHER" id="PTHR31845">
    <property type="entry name" value="FINGER DOMAIN PROTEIN, PUTATIVE-RELATED"/>
    <property type="match status" value="1"/>
</dbReference>
<dbReference type="Proteomes" id="UP000799777">
    <property type="component" value="Unassembled WGS sequence"/>
</dbReference>
<feature type="compositionally biased region" description="Basic and acidic residues" evidence="8">
    <location>
        <begin position="26"/>
        <end position="35"/>
    </location>
</feature>
<keyword evidence="10" id="KW-1185">Reference proteome</keyword>
<dbReference type="CDD" id="cd12148">
    <property type="entry name" value="fungal_TF_MHR"/>
    <property type="match status" value="1"/>
</dbReference>
<evidence type="ECO:0008006" key="11">
    <source>
        <dbReference type="Google" id="ProtNLM"/>
    </source>
</evidence>
<name>A0A9P4H231_9PLEO</name>
<keyword evidence="4" id="KW-0805">Transcription regulation</keyword>
<dbReference type="GO" id="GO:0000976">
    <property type="term" value="F:transcription cis-regulatory region binding"/>
    <property type="evidence" value="ECO:0007669"/>
    <property type="project" value="TreeGrafter"/>
</dbReference>
<evidence type="ECO:0000256" key="8">
    <source>
        <dbReference type="SAM" id="MobiDB-lite"/>
    </source>
</evidence>
<dbReference type="OrthoDB" id="2595934at2759"/>
<evidence type="ECO:0000256" key="2">
    <source>
        <dbReference type="ARBA" id="ARBA00022723"/>
    </source>
</evidence>
<organism evidence="9 10">
    <name type="scientific">Setomelanomma holmii</name>
    <dbReference type="NCBI Taxonomy" id="210430"/>
    <lineage>
        <taxon>Eukaryota</taxon>
        <taxon>Fungi</taxon>
        <taxon>Dikarya</taxon>
        <taxon>Ascomycota</taxon>
        <taxon>Pezizomycotina</taxon>
        <taxon>Dothideomycetes</taxon>
        <taxon>Pleosporomycetidae</taxon>
        <taxon>Pleosporales</taxon>
        <taxon>Pleosporineae</taxon>
        <taxon>Phaeosphaeriaceae</taxon>
        <taxon>Setomelanomma</taxon>
    </lineage>
</organism>
<comment type="caution">
    <text evidence="9">The sequence shown here is derived from an EMBL/GenBank/DDBJ whole genome shotgun (WGS) entry which is preliminary data.</text>
</comment>
<feature type="non-terminal residue" evidence="9">
    <location>
        <position position="1"/>
    </location>
</feature>
<keyword evidence="3" id="KW-0862">Zinc</keyword>
<keyword evidence="6" id="KW-0804">Transcription</keyword>
<reference evidence="9" key="1">
    <citation type="journal article" date="2020" name="Stud. Mycol.">
        <title>101 Dothideomycetes genomes: a test case for predicting lifestyles and emergence of pathogens.</title>
        <authorList>
            <person name="Haridas S."/>
            <person name="Albert R."/>
            <person name="Binder M."/>
            <person name="Bloem J."/>
            <person name="Labutti K."/>
            <person name="Salamov A."/>
            <person name="Andreopoulos B."/>
            <person name="Baker S."/>
            <person name="Barry K."/>
            <person name="Bills G."/>
            <person name="Bluhm B."/>
            <person name="Cannon C."/>
            <person name="Castanera R."/>
            <person name="Culley D."/>
            <person name="Daum C."/>
            <person name="Ezra D."/>
            <person name="Gonzalez J."/>
            <person name="Henrissat B."/>
            <person name="Kuo A."/>
            <person name="Liang C."/>
            <person name="Lipzen A."/>
            <person name="Lutzoni F."/>
            <person name="Magnuson J."/>
            <person name="Mondo S."/>
            <person name="Nolan M."/>
            <person name="Ohm R."/>
            <person name="Pangilinan J."/>
            <person name="Park H.-J."/>
            <person name="Ramirez L."/>
            <person name="Alfaro M."/>
            <person name="Sun H."/>
            <person name="Tritt A."/>
            <person name="Yoshinaga Y."/>
            <person name="Zwiers L.-H."/>
            <person name="Turgeon B."/>
            <person name="Goodwin S."/>
            <person name="Spatafora J."/>
            <person name="Crous P."/>
            <person name="Grigoriev I."/>
        </authorList>
    </citation>
    <scope>NUCLEOTIDE SEQUENCE</scope>
    <source>
        <strain evidence="9">CBS 110217</strain>
    </source>
</reference>
<evidence type="ECO:0000256" key="6">
    <source>
        <dbReference type="ARBA" id="ARBA00023163"/>
    </source>
</evidence>
<dbReference type="AlphaFoldDB" id="A0A9P4H231"/>
<dbReference type="GO" id="GO:0046872">
    <property type="term" value="F:metal ion binding"/>
    <property type="evidence" value="ECO:0007669"/>
    <property type="project" value="UniProtKB-KW"/>
</dbReference>
<keyword evidence="7" id="KW-0539">Nucleus</keyword>
<dbReference type="InterPro" id="IPR051089">
    <property type="entry name" value="prtT"/>
</dbReference>
<dbReference type="GO" id="GO:0005634">
    <property type="term" value="C:nucleus"/>
    <property type="evidence" value="ECO:0007669"/>
    <property type="project" value="UniProtKB-SubCell"/>
</dbReference>
<proteinExistence type="predicted"/>
<dbReference type="EMBL" id="ML978242">
    <property type="protein sequence ID" value="KAF2026501.1"/>
    <property type="molecule type" value="Genomic_DNA"/>
</dbReference>
<evidence type="ECO:0000256" key="3">
    <source>
        <dbReference type="ARBA" id="ARBA00022833"/>
    </source>
</evidence>
<keyword evidence="2" id="KW-0479">Metal-binding</keyword>
<protein>
    <recommendedName>
        <fullName evidence="11">Transcription factor domain-containing protein</fullName>
    </recommendedName>
</protein>
<feature type="region of interest" description="Disordered" evidence="8">
    <location>
        <begin position="16"/>
        <end position="38"/>
    </location>
</feature>
<accession>A0A9P4H231</accession>
<evidence type="ECO:0000313" key="10">
    <source>
        <dbReference type="Proteomes" id="UP000799777"/>
    </source>
</evidence>
<evidence type="ECO:0000256" key="5">
    <source>
        <dbReference type="ARBA" id="ARBA00023125"/>
    </source>
</evidence>
<dbReference type="PANTHER" id="PTHR31845:SF34">
    <property type="entry name" value="TRANSCRIPTIONAL ACTIVATOR OF PROTEASES PRTT"/>
    <property type="match status" value="1"/>
</dbReference>
<keyword evidence="5" id="KW-0238">DNA-binding</keyword>
<gene>
    <name evidence="9" type="ORF">EK21DRAFT_74063</name>
</gene>
<dbReference type="GO" id="GO:0000981">
    <property type="term" value="F:DNA-binding transcription factor activity, RNA polymerase II-specific"/>
    <property type="evidence" value="ECO:0007669"/>
    <property type="project" value="TreeGrafter"/>
</dbReference>
<evidence type="ECO:0000256" key="1">
    <source>
        <dbReference type="ARBA" id="ARBA00004123"/>
    </source>
</evidence>
<evidence type="ECO:0000256" key="4">
    <source>
        <dbReference type="ARBA" id="ARBA00023015"/>
    </source>
</evidence>
<sequence>RLERLEWTISALTQRVNTPANEDQVSPEHQDRVEPTDQNTAPLYVLRDAATDPGFSHSIDANSQAIDRTATTTPTQAHTDDIIVKRLVSPQEAYSLLDLFQTHYGRWVTFPRDTPTAVLLEDMRKFPLLLNACCLIAARHTSHESALRLAPALFKEAESLLSAELLSSPQPIEFFQSALILSMWSTTIAEVPLRLDSWLLSGIALQHSTATKLFSTSTVNNGSGTCKRALDRLCVWNHICLVHLHYCVGTRRKAMIERKDIDRCRLILGSENATNFETRMVAETFLYWIIYESFNAPVDLPKTQAALQAWKSEWQYVFDRPRSQFVQMGFYFAQLLTYDQSLKTRSTAARESMINEMIRLSTAIVTLAMNTHDERTRHLTDHIYHMISFAAVTLSRLLHTYEIQLAMTHDIRGLESLIVSLVSWLHAIGSPSHIAHTMGNVVTAFHKKLRRGSGLSPTASAEDIDTAIHDDFAQLFPELFGSRPFIVGSVSMLPDFQPLD</sequence>